<dbReference type="Proteomes" id="UP000198431">
    <property type="component" value="Unassembled WGS sequence"/>
</dbReference>
<proteinExistence type="inferred from homology"/>
<evidence type="ECO:0000256" key="2">
    <source>
        <dbReference type="ARBA" id="ARBA00022747"/>
    </source>
</evidence>
<dbReference type="GO" id="GO:0003677">
    <property type="term" value="F:DNA binding"/>
    <property type="evidence" value="ECO:0007669"/>
    <property type="project" value="UniProtKB-KW"/>
</dbReference>
<evidence type="ECO:0000259" key="4">
    <source>
        <dbReference type="Pfam" id="PF01420"/>
    </source>
</evidence>
<protein>
    <recommendedName>
        <fullName evidence="4">Type I restriction modification DNA specificity domain-containing protein</fullName>
    </recommendedName>
</protein>
<accession>A0AB36P097</accession>
<keyword evidence="2" id="KW-0680">Restriction system</keyword>
<name>A0AB36P097_9FLAO</name>
<dbReference type="CDD" id="cd17249">
    <property type="entry name" value="RMtype1_S_EcoR124I-TRD2-CR2_like"/>
    <property type="match status" value="1"/>
</dbReference>
<dbReference type="SUPFAM" id="SSF116734">
    <property type="entry name" value="DNA methylase specificity domain"/>
    <property type="match status" value="2"/>
</dbReference>
<feature type="domain" description="Type I restriction modification DNA specificity" evidence="4">
    <location>
        <begin position="223"/>
        <end position="383"/>
    </location>
</feature>
<dbReference type="InterPro" id="IPR052021">
    <property type="entry name" value="Type-I_RS_S_subunit"/>
</dbReference>
<dbReference type="InterPro" id="IPR000055">
    <property type="entry name" value="Restrct_endonuc_typeI_TRD"/>
</dbReference>
<evidence type="ECO:0000256" key="3">
    <source>
        <dbReference type="ARBA" id="ARBA00023125"/>
    </source>
</evidence>
<dbReference type="PANTHER" id="PTHR30408">
    <property type="entry name" value="TYPE-1 RESTRICTION ENZYME ECOKI SPECIFICITY PROTEIN"/>
    <property type="match status" value="1"/>
</dbReference>
<dbReference type="InterPro" id="IPR044946">
    <property type="entry name" value="Restrct_endonuc_typeI_TRD_sf"/>
</dbReference>
<dbReference type="Gene3D" id="1.10.287.1120">
    <property type="entry name" value="Bipartite methylase S protein"/>
    <property type="match status" value="1"/>
</dbReference>
<organism evidence="5 6">
    <name type="scientific">Flavobacterium pectinovorum</name>
    <dbReference type="NCBI Taxonomy" id="29533"/>
    <lineage>
        <taxon>Bacteria</taxon>
        <taxon>Pseudomonadati</taxon>
        <taxon>Bacteroidota</taxon>
        <taxon>Flavobacteriia</taxon>
        <taxon>Flavobacteriales</taxon>
        <taxon>Flavobacteriaceae</taxon>
        <taxon>Flavobacterium</taxon>
    </lineage>
</organism>
<comment type="caution">
    <text evidence="5">The sequence shown here is derived from an EMBL/GenBank/DDBJ whole genome shotgun (WGS) entry which is preliminary data.</text>
</comment>
<dbReference type="PANTHER" id="PTHR30408:SF12">
    <property type="entry name" value="TYPE I RESTRICTION ENZYME MJAVIII SPECIFICITY SUBUNIT"/>
    <property type="match status" value="1"/>
</dbReference>
<reference evidence="5 6" key="1">
    <citation type="submission" date="2016-11" db="EMBL/GenBank/DDBJ databases">
        <title>Whole genomes of Flavobacteriaceae.</title>
        <authorList>
            <person name="Stine C."/>
            <person name="Li C."/>
            <person name="Tadesse D."/>
        </authorList>
    </citation>
    <scope>NUCLEOTIDE SEQUENCE [LARGE SCALE GENOMIC DNA]</scope>
    <source>
        <strain evidence="5 6">ATCC 19366</strain>
    </source>
</reference>
<dbReference type="GO" id="GO:0009307">
    <property type="term" value="P:DNA restriction-modification system"/>
    <property type="evidence" value="ECO:0007669"/>
    <property type="project" value="UniProtKB-KW"/>
</dbReference>
<dbReference type="CDD" id="cd17291">
    <property type="entry name" value="RMtype1_S_MgeORF438P-TRD-CR_like"/>
    <property type="match status" value="1"/>
</dbReference>
<dbReference type="Gene3D" id="3.90.220.20">
    <property type="entry name" value="DNA methylase specificity domains"/>
    <property type="match status" value="2"/>
</dbReference>
<evidence type="ECO:0000313" key="6">
    <source>
        <dbReference type="Proteomes" id="UP000198431"/>
    </source>
</evidence>
<dbReference type="EMBL" id="MUHB01000010">
    <property type="protein sequence ID" value="OXB04530.1"/>
    <property type="molecule type" value="Genomic_DNA"/>
</dbReference>
<keyword evidence="3" id="KW-0238">DNA-binding</keyword>
<dbReference type="REBASE" id="249064">
    <property type="entry name" value="S.Fpe19366ORF12905P"/>
</dbReference>
<feature type="domain" description="Type I restriction modification DNA specificity" evidence="4">
    <location>
        <begin position="18"/>
        <end position="196"/>
    </location>
</feature>
<comment type="similarity">
    <text evidence="1">Belongs to the type-I restriction system S methylase family.</text>
</comment>
<dbReference type="Pfam" id="PF01420">
    <property type="entry name" value="Methylase_S"/>
    <property type="match status" value="2"/>
</dbReference>
<sequence>MEKRKLFVPKLRFQEFDKDWRLRSLGEITNWASGGTPPKDNPLFWNGDISWISASSMRGIIYSDSELKITDAGLKKGSKLAKKGSLLILVRGSMLFNKIPIGIVAKDVAFNQDVKSIVVDNNSTSEFILNWFTAFESKILNMVTGTGIGAGKLDLQDLKTLKILLPTLPEQQKIASFLIAVDEKIRQLSRKKELLEQYKKGVMQQLFSGKLRFKDENGEDYPDWEEKKLGSISNIKKGKQLNKIELTKVGLYPCINGGILPSGYTDNFNTLENTITISEGGNSCGFINFFKCKFWSGGHNYSIEIINLNKTDNNFIFQLLKYNQSEIMSLRVGSGLPNIQKKDLNAFLLKMTSSIKEQQKIANFLSSIDIKIESTNKQIIKIQTFKKGLLQQMFI</sequence>
<evidence type="ECO:0000256" key="1">
    <source>
        <dbReference type="ARBA" id="ARBA00010923"/>
    </source>
</evidence>
<gene>
    <name evidence="5" type="ORF">B0A72_12910</name>
</gene>
<dbReference type="AlphaFoldDB" id="A0AB36P097"/>
<evidence type="ECO:0000313" key="5">
    <source>
        <dbReference type="EMBL" id="OXB04530.1"/>
    </source>
</evidence>